<dbReference type="InterPro" id="IPR029001">
    <property type="entry name" value="ITPase-like_fam"/>
</dbReference>
<dbReference type="Proteomes" id="UP000724672">
    <property type="component" value="Unassembled WGS sequence"/>
</dbReference>
<keyword evidence="3" id="KW-1185">Reference proteome</keyword>
<comment type="caution">
    <text evidence="2">The sequence shown here is derived from an EMBL/GenBank/DDBJ whole genome shotgun (WGS) entry which is preliminary data.</text>
</comment>
<organism evidence="2 3">
    <name type="scientific">Anaeromonas frigoriresistens</name>
    <dbReference type="NCBI Taxonomy" id="2683708"/>
    <lineage>
        <taxon>Bacteria</taxon>
        <taxon>Bacillati</taxon>
        <taxon>Bacillota</taxon>
        <taxon>Tissierellia</taxon>
        <taxon>Tissierellales</taxon>
        <taxon>Thermohalobacteraceae</taxon>
        <taxon>Anaeromonas</taxon>
    </lineage>
</organism>
<dbReference type="RefSeq" id="WP_203365232.1">
    <property type="nucleotide sequence ID" value="NZ_WSFT01000015.1"/>
</dbReference>
<dbReference type="AlphaFoldDB" id="A0A942UVQ3"/>
<evidence type="ECO:0000313" key="3">
    <source>
        <dbReference type="Proteomes" id="UP000724672"/>
    </source>
</evidence>
<dbReference type="InterPro" id="IPR002637">
    <property type="entry name" value="RdgB/HAM1"/>
</dbReference>
<dbReference type="Pfam" id="PF01725">
    <property type="entry name" value="Ham1p_like"/>
    <property type="match status" value="1"/>
</dbReference>
<dbReference type="EMBL" id="WSFT01000015">
    <property type="protein sequence ID" value="MBS4537301.1"/>
    <property type="molecule type" value="Genomic_DNA"/>
</dbReference>
<dbReference type="SUPFAM" id="SSF52972">
    <property type="entry name" value="ITPase-like"/>
    <property type="match status" value="1"/>
</dbReference>
<accession>A0A942UVQ3</accession>
<dbReference type="GO" id="GO:0047429">
    <property type="term" value="F:nucleoside triphosphate diphosphatase activity"/>
    <property type="evidence" value="ECO:0007669"/>
    <property type="project" value="InterPro"/>
</dbReference>
<keyword evidence="1" id="KW-0378">Hydrolase</keyword>
<protein>
    <submittedName>
        <fullName evidence="2">Non-canonical purine NTP pyrophosphatase</fullName>
    </submittedName>
</protein>
<dbReference type="Gene3D" id="3.90.950.10">
    <property type="match status" value="1"/>
</dbReference>
<dbReference type="GO" id="GO:0009143">
    <property type="term" value="P:nucleoside triphosphate catabolic process"/>
    <property type="evidence" value="ECO:0007669"/>
    <property type="project" value="InterPro"/>
</dbReference>
<name>A0A942UVQ3_9FIRM</name>
<reference evidence="2" key="1">
    <citation type="submission" date="2019-12" db="EMBL/GenBank/DDBJ databases">
        <title>Clostridiaceae gen. nov. sp. nov., isolated from sediment in Xinjiang, China.</title>
        <authorList>
            <person name="Zhang R."/>
        </authorList>
    </citation>
    <scope>NUCLEOTIDE SEQUENCE</scope>
    <source>
        <strain evidence="2">D2Q-11</strain>
    </source>
</reference>
<gene>
    <name evidence="2" type="ORF">GOQ27_02445</name>
</gene>
<sequence length="180" mass="20976">MEIPVDVVSLKELGIESKVKEDGKNPLEISIKKAKQYYEEAKIPTFSIDAGLYIDKFSEDKQPGVYVRRIYDDREEVSDEEMLDYYIKELEKCGGESKGCWKISLTLVLNEKEIQSTIFERETYFTSKKCKEISCSEPLNSIQIDKKTNKYLAQQTAEEKKHAQHNLSNHIYEFMKKNLV</sequence>
<evidence type="ECO:0000256" key="1">
    <source>
        <dbReference type="ARBA" id="ARBA00022801"/>
    </source>
</evidence>
<evidence type="ECO:0000313" key="2">
    <source>
        <dbReference type="EMBL" id="MBS4537301.1"/>
    </source>
</evidence>
<proteinExistence type="predicted"/>